<dbReference type="Proteomes" id="UP000267821">
    <property type="component" value="Unassembled WGS sequence"/>
</dbReference>
<dbReference type="GO" id="GO:0045292">
    <property type="term" value="P:mRNA cis splicing, via spliceosome"/>
    <property type="evidence" value="ECO:0007669"/>
    <property type="project" value="TreeGrafter"/>
</dbReference>
<feature type="region of interest" description="Disordered" evidence="7">
    <location>
        <begin position="390"/>
        <end position="499"/>
    </location>
</feature>
<dbReference type="Pfam" id="PF19252">
    <property type="entry name" value="HIND"/>
    <property type="match status" value="1"/>
</dbReference>
<proteinExistence type="inferred from homology"/>
<dbReference type="InParanoid" id="A0A3N4LZ27"/>
<reference evidence="8 9" key="1">
    <citation type="journal article" date="2018" name="Nat. Ecol. Evol.">
        <title>Pezizomycetes genomes reveal the molecular basis of ectomycorrhizal truffle lifestyle.</title>
        <authorList>
            <person name="Murat C."/>
            <person name="Payen T."/>
            <person name="Noel B."/>
            <person name="Kuo A."/>
            <person name="Morin E."/>
            <person name="Chen J."/>
            <person name="Kohler A."/>
            <person name="Krizsan K."/>
            <person name="Balestrini R."/>
            <person name="Da Silva C."/>
            <person name="Montanini B."/>
            <person name="Hainaut M."/>
            <person name="Levati E."/>
            <person name="Barry K.W."/>
            <person name="Belfiori B."/>
            <person name="Cichocki N."/>
            <person name="Clum A."/>
            <person name="Dockter R.B."/>
            <person name="Fauchery L."/>
            <person name="Guy J."/>
            <person name="Iotti M."/>
            <person name="Le Tacon F."/>
            <person name="Lindquist E.A."/>
            <person name="Lipzen A."/>
            <person name="Malagnac F."/>
            <person name="Mello A."/>
            <person name="Molinier V."/>
            <person name="Miyauchi S."/>
            <person name="Poulain J."/>
            <person name="Riccioni C."/>
            <person name="Rubini A."/>
            <person name="Sitrit Y."/>
            <person name="Splivallo R."/>
            <person name="Traeger S."/>
            <person name="Wang M."/>
            <person name="Zifcakova L."/>
            <person name="Wipf D."/>
            <person name="Zambonelli A."/>
            <person name="Paolocci F."/>
            <person name="Nowrousian M."/>
            <person name="Ottonello S."/>
            <person name="Baldrian P."/>
            <person name="Spatafora J.W."/>
            <person name="Henrissat B."/>
            <person name="Nagy L.G."/>
            <person name="Aury J.M."/>
            <person name="Wincker P."/>
            <person name="Grigoriev I.V."/>
            <person name="Bonfante P."/>
            <person name="Martin F.M."/>
        </authorList>
    </citation>
    <scope>NUCLEOTIDE SEQUENCE [LARGE SCALE GENOMIC DNA]</scope>
    <source>
        <strain evidence="8 9">ATCC MYA-4762</strain>
    </source>
</reference>
<feature type="compositionally biased region" description="Acidic residues" evidence="7">
    <location>
        <begin position="450"/>
        <end position="459"/>
    </location>
</feature>
<evidence type="ECO:0000256" key="2">
    <source>
        <dbReference type="ARBA" id="ARBA00006076"/>
    </source>
</evidence>
<name>A0A3N4LZ27_9PEZI</name>
<feature type="region of interest" description="Disordered" evidence="7">
    <location>
        <begin position="296"/>
        <end position="348"/>
    </location>
</feature>
<evidence type="ECO:0000256" key="7">
    <source>
        <dbReference type="SAM" id="MobiDB-lite"/>
    </source>
</evidence>
<feature type="compositionally biased region" description="Polar residues" evidence="7">
    <location>
        <begin position="488"/>
        <end position="499"/>
    </location>
</feature>
<feature type="region of interest" description="Disordered" evidence="7">
    <location>
        <begin position="18"/>
        <end position="49"/>
    </location>
</feature>
<keyword evidence="9" id="KW-1185">Reference proteome</keyword>
<evidence type="ECO:0000256" key="4">
    <source>
        <dbReference type="ARBA" id="ARBA00023187"/>
    </source>
</evidence>
<dbReference type="GO" id="GO:0000481">
    <property type="term" value="P:maturation of 5S rRNA"/>
    <property type="evidence" value="ECO:0007669"/>
    <property type="project" value="TreeGrafter"/>
</dbReference>
<feature type="coiled-coil region" evidence="6">
    <location>
        <begin position="168"/>
        <end position="195"/>
    </location>
</feature>
<feature type="compositionally biased region" description="Basic residues" evidence="7">
    <location>
        <begin position="297"/>
        <end position="311"/>
    </location>
</feature>
<evidence type="ECO:0000256" key="5">
    <source>
        <dbReference type="ARBA" id="ARBA00023242"/>
    </source>
</evidence>
<evidence type="ECO:0000313" key="8">
    <source>
        <dbReference type="EMBL" id="RPB28050.1"/>
    </source>
</evidence>
<dbReference type="GO" id="GO:0046540">
    <property type="term" value="C:U4/U6 x U5 tri-snRNP complex"/>
    <property type="evidence" value="ECO:0007669"/>
    <property type="project" value="InterPro"/>
</dbReference>
<sequence length="682" mass="77003">MPEEQSLSIEETNKLRISLGLKPLPVESPSDSNANKGDADDDTGFDADERRAVANWQKRQDELEKASFRAHQREEIRKAKDAAKRFAKLEGTGLGDEPVDGEEDAVEWVKRMKKRQKKIAKKMAEELAARDAAAQRVEYTEKDVRGLKVAHAEEEFIEAGAGGQSMVLTLKDATIDELEEEGDELENVELGEKERLQKRLELKKKKPVYSAYEEDVDENGERKLLGQYDEEIDPKKGRKKFTLGGAFSGATMAGERGAESAEARREAVKEKLKLSAISLDIEKQELASDYHDLSTVKVKKQKKKKPRSTRRKGGDDDALAPAPTEVIDESAMELDDTPAPASGPKRTLDEVTFVDDEELQNSLTLQRRLALKKRKVASRPEDIARRFKEEAEAAAGVGIKQEEDDDEEPGLIIDETTEFVSNLRAPLPTERRPKRQRSTTPSKTAMASDSEPEDEEGDVDMDRGLHQLEESEDLAQRIKRESSGPEDITSTGLSSEQTLTRGIGATLAMLNQRGLLQRNPESETLLSLHRSREKFQAEKRLNALSFEKRARVQREADRKSGIFEKMSAKEREEYARWENKQRDIAEAKEMERRFKEYKPAVKLEYKDEFGREMNAKEAFKYLSHQFHGKGSGKAKTEKRLKRIDEERKREAKSALQGTGEEGMVGGLREKGKMKGQAGVRLM</sequence>
<feature type="compositionally biased region" description="Acidic residues" evidence="7">
    <location>
        <begin position="326"/>
        <end position="336"/>
    </location>
</feature>
<dbReference type="FunCoup" id="A0A3N4LZ27">
    <property type="interactions" value="810"/>
</dbReference>
<dbReference type="PANTHER" id="PTHR14152:SF5">
    <property type="entry name" value="U4_U6.U5 TRI-SNRNP-ASSOCIATED PROTEIN 1"/>
    <property type="match status" value="1"/>
</dbReference>
<feature type="compositionally biased region" description="Basic and acidic residues" evidence="7">
    <location>
        <begin position="634"/>
        <end position="652"/>
    </location>
</feature>
<dbReference type="OrthoDB" id="5583at2759"/>
<keyword evidence="5" id="KW-0539">Nucleus</keyword>
<dbReference type="InterPro" id="IPR005011">
    <property type="entry name" value="SNU66/SART1"/>
</dbReference>
<comment type="subcellular location">
    <subcellularLocation>
        <location evidence="1">Nucleus</location>
    </subcellularLocation>
</comment>
<dbReference type="Pfam" id="PF03343">
    <property type="entry name" value="SART-1"/>
    <property type="match status" value="1"/>
</dbReference>
<keyword evidence="3" id="KW-0507">mRNA processing</keyword>
<dbReference type="PANTHER" id="PTHR14152">
    <property type="entry name" value="SQUAMOUS CELL CARCINOMA ANTIGEN RECOGNISED BY CYTOTOXIC T LYMPHOCYTES"/>
    <property type="match status" value="1"/>
</dbReference>
<dbReference type="AlphaFoldDB" id="A0A3N4LZ27"/>
<dbReference type="EMBL" id="ML121530">
    <property type="protein sequence ID" value="RPB28050.1"/>
    <property type="molecule type" value="Genomic_DNA"/>
</dbReference>
<evidence type="ECO:0000256" key="1">
    <source>
        <dbReference type="ARBA" id="ARBA00004123"/>
    </source>
</evidence>
<dbReference type="STRING" id="1051890.A0A3N4LZ27"/>
<comment type="similarity">
    <text evidence="2">Belongs to the SNU66/SART1 family.</text>
</comment>
<feature type="compositionally biased region" description="Basic and acidic residues" evidence="7">
    <location>
        <begin position="460"/>
        <end position="483"/>
    </location>
</feature>
<feature type="compositionally biased region" description="Polar residues" evidence="7">
    <location>
        <begin position="438"/>
        <end position="447"/>
    </location>
</feature>
<evidence type="ECO:0000256" key="3">
    <source>
        <dbReference type="ARBA" id="ARBA00022664"/>
    </source>
</evidence>
<accession>A0A3N4LZ27</accession>
<feature type="region of interest" description="Disordered" evidence="7">
    <location>
        <begin position="626"/>
        <end position="682"/>
    </location>
</feature>
<gene>
    <name evidence="8" type="ORF">L211DRAFT_819070</name>
</gene>
<protein>
    <submittedName>
        <fullName evidence="8">SART-1 protein</fullName>
    </submittedName>
</protein>
<keyword evidence="4" id="KW-0508">mRNA splicing</keyword>
<organism evidence="8 9">
    <name type="scientific">Terfezia boudieri ATCC MYA-4762</name>
    <dbReference type="NCBI Taxonomy" id="1051890"/>
    <lineage>
        <taxon>Eukaryota</taxon>
        <taxon>Fungi</taxon>
        <taxon>Dikarya</taxon>
        <taxon>Ascomycota</taxon>
        <taxon>Pezizomycotina</taxon>
        <taxon>Pezizomycetes</taxon>
        <taxon>Pezizales</taxon>
        <taxon>Pezizaceae</taxon>
        <taxon>Terfezia</taxon>
    </lineage>
</organism>
<keyword evidence="6" id="KW-0175">Coiled coil</keyword>
<evidence type="ECO:0000256" key="6">
    <source>
        <dbReference type="SAM" id="Coils"/>
    </source>
</evidence>
<dbReference type="InterPro" id="IPR045347">
    <property type="entry name" value="HIND"/>
</dbReference>
<evidence type="ECO:0000313" key="9">
    <source>
        <dbReference type="Proteomes" id="UP000267821"/>
    </source>
</evidence>